<organism evidence="1">
    <name type="scientific">Rhizopus microsporus var. microsporus</name>
    <dbReference type="NCBI Taxonomy" id="86635"/>
    <lineage>
        <taxon>Eukaryota</taxon>
        <taxon>Fungi</taxon>
        <taxon>Fungi incertae sedis</taxon>
        <taxon>Mucoromycota</taxon>
        <taxon>Mucoromycotina</taxon>
        <taxon>Mucoromycetes</taxon>
        <taxon>Mucorales</taxon>
        <taxon>Mucorineae</taxon>
        <taxon>Rhizopodaceae</taxon>
        <taxon>Rhizopus</taxon>
    </lineage>
</organism>
<dbReference type="Proteomes" id="UP000242414">
    <property type="component" value="Unassembled WGS sequence"/>
</dbReference>
<feature type="non-terminal residue" evidence="1">
    <location>
        <position position="1"/>
    </location>
</feature>
<name>A0A1X0R7S9_RHIZD</name>
<dbReference type="VEuPathDB" id="FungiDB:BCV72DRAFT_204524"/>
<gene>
    <name evidence="1" type="ORF">BCV72DRAFT_204524</name>
</gene>
<reference evidence="1" key="1">
    <citation type="journal article" date="2016" name="Proc. Natl. Acad. Sci. U.S.A.">
        <title>Lipid metabolic changes in an early divergent fungus govern the establishment of a mutualistic symbiosis with endobacteria.</title>
        <authorList>
            <person name="Lastovetsky O.A."/>
            <person name="Gaspar M.L."/>
            <person name="Mondo S.J."/>
            <person name="LaButti K.M."/>
            <person name="Sandor L."/>
            <person name="Grigoriev I.V."/>
            <person name="Henry S.A."/>
            <person name="Pawlowska T.E."/>
        </authorList>
    </citation>
    <scope>NUCLEOTIDE SEQUENCE [LARGE SCALE GENOMIC DNA]</scope>
    <source>
        <strain evidence="1">ATCC 52814</strain>
    </source>
</reference>
<dbReference type="AlphaFoldDB" id="A0A1X0R7S9"/>
<proteinExistence type="predicted"/>
<dbReference type="EMBL" id="KV921895">
    <property type="protein sequence ID" value="ORE08014.1"/>
    <property type="molecule type" value="Genomic_DNA"/>
</dbReference>
<evidence type="ECO:0000313" key="1">
    <source>
        <dbReference type="EMBL" id="ORE08014.1"/>
    </source>
</evidence>
<protein>
    <submittedName>
        <fullName evidence="1">Uncharacterized protein</fullName>
    </submittedName>
</protein>
<accession>A0A1X0R7S9</accession>
<sequence length="68" mass="7943">YQLYKLWSLKLSTLLEAYASMEETVENSISFKNIMIASLATNEDMSSSSIYHTYIHLFKPTINFKKEE</sequence>